<keyword evidence="6" id="KW-0175">Coiled coil</keyword>
<dbReference type="Pfam" id="PF02909">
    <property type="entry name" value="TetR_C_1"/>
    <property type="match status" value="1"/>
</dbReference>
<reference evidence="9" key="1">
    <citation type="journal article" date="2019" name="Int. J. Syst. Evol. Microbiol.">
        <title>The Global Catalogue of Microorganisms (GCM) 10K type strain sequencing project: providing services to taxonomists for standard genome sequencing and annotation.</title>
        <authorList>
            <consortium name="The Broad Institute Genomics Platform"/>
            <consortium name="The Broad Institute Genome Sequencing Center for Infectious Disease"/>
            <person name="Wu L."/>
            <person name="Ma J."/>
        </authorList>
    </citation>
    <scope>NUCLEOTIDE SEQUENCE [LARGE SCALE GENOMIC DNA]</scope>
    <source>
        <strain evidence="9">CCUG 53270</strain>
    </source>
</reference>
<gene>
    <name evidence="8" type="ORF">ACFQ4B_02045</name>
</gene>
<dbReference type="Proteomes" id="UP001597180">
    <property type="component" value="Unassembled WGS sequence"/>
</dbReference>
<evidence type="ECO:0000313" key="8">
    <source>
        <dbReference type="EMBL" id="MFD1218888.1"/>
    </source>
</evidence>
<dbReference type="PANTHER" id="PTHR30055:SF151">
    <property type="entry name" value="TRANSCRIPTIONAL REGULATORY PROTEIN"/>
    <property type="match status" value="1"/>
</dbReference>
<evidence type="ECO:0000256" key="3">
    <source>
        <dbReference type="ARBA" id="ARBA00023125"/>
    </source>
</evidence>
<dbReference type="InterPro" id="IPR003012">
    <property type="entry name" value="Tet_transcr_reg_TetR"/>
</dbReference>
<dbReference type="SUPFAM" id="SSF46689">
    <property type="entry name" value="Homeodomain-like"/>
    <property type="match status" value="1"/>
</dbReference>
<dbReference type="Gene3D" id="1.10.10.60">
    <property type="entry name" value="Homeodomain-like"/>
    <property type="match status" value="1"/>
</dbReference>
<sequence>MARRRTYPTQTEIQSGSLEQIHTPLDRSRIIRTVLTMLQAEGLEQISMRKIADALGVKAASLYYHVKDKEELLHLLAEQISSEIEFPDEQLDWREQLRQWSLHFRRVLHRYRDSVQIMGATIAASPYRLSHIEYLFRVLAQSGFRESQIPWLASMLKNYIYGFTEEENRLAARAKQELVDVEQMGDKQKERFQALSSELYPYLGRLAAYTTAVDWDQEFTFGLQVLLDGFEAQRSNQ</sequence>
<dbReference type="InterPro" id="IPR004111">
    <property type="entry name" value="Repressor_TetR_C"/>
</dbReference>
<protein>
    <submittedName>
        <fullName evidence="8">TetR/AcrR family transcriptional regulator C-terminal domain-containing protein</fullName>
    </submittedName>
</protein>
<dbReference type="InterPro" id="IPR001647">
    <property type="entry name" value="HTH_TetR"/>
</dbReference>
<proteinExistence type="predicted"/>
<evidence type="ECO:0000256" key="1">
    <source>
        <dbReference type="ARBA" id="ARBA00022491"/>
    </source>
</evidence>
<organism evidence="8 9">
    <name type="scientific">Paenibacillus vulneris</name>
    <dbReference type="NCBI Taxonomy" id="1133364"/>
    <lineage>
        <taxon>Bacteria</taxon>
        <taxon>Bacillati</taxon>
        <taxon>Bacillota</taxon>
        <taxon>Bacilli</taxon>
        <taxon>Bacillales</taxon>
        <taxon>Paenibacillaceae</taxon>
        <taxon>Paenibacillus</taxon>
    </lineage>
</organism>
<feature type="DNA-binding region" description="H-T-H motif" evidence="5">
    <location>
        <begin position="47"/>
        <end position="66"/>
    </location>
</feature>
<dbReference type="PANTHER" id="PTHR30055">
    <property type="entry name" value="HTH-TYPE TRANSCRIPTIONAL REGULATOR RUTR"/>
    <property type="match status" value="1"/>
</dbReference>
<dbReference type="PROSITE" id="PS50977">
    <property type="entry name" value="HTH_TETR_2"/>
    <property type="match status" value="1"/>
</dbReference>
<dbReference type="InterPro" id="IPR009057">
    <property type="entry name" value="Homeodomain-like_sf"/>
</dbReference>
<keyword evidence="4" id="KW-0804">Transcription</keyword>
<dbReference type="PRINTS" id="PR00400">
    <property type="entry name" value="TETREPRESSOR"/>
</dbReference>
<dbReference type="EMBL" id="JBHTLU010000007">
    <property type="protein sequence ID" value="MFD1218888.1"/>
    <property type="molecule type" value="Genomic_DNA"/>
</dbReference>
<evidence type="ECO:0000256" key="5">
    <source>
        <dbReference type="PROSITE-ProRule" id="PRU00335"/>
    </source>
</evidence>
<dbReference type="Gene3D" id="1.10.357.10">
    <property type="entry name" value="Tetracycline Repressor, domain 2"/>
    <property type="match status" value="1"/>
</dbReference>
<keyword evidence="3 5" id="KW-0238">DNA-binding</keyword>
<evidence type="ECO:0000313" key="9">
    <source>
        <dbReference type="Proteomes" id="UP001597180"/>
    </source>
</evidence>
<dbReference type="InterPro" id="IPR036271">
    <property type="entry name" value="Tet_transcr_reg_TetR-rel_C_sf"/>
</dbReference>
<dbReference type="RefSeq" id="WP_192701071.1">
    <property type="nucleotide sequence ID" value="NZ_BAABJG010000027.1"/>
</dbReference>
<feature type="coiled-coil region" evidence="6">
    <location>
        <begin position="164"/>
        <end position="191"/>
    </location>
</feature>
<dbReference type="SUPFAM" id="SSF48498">
    <property type="entry name" value="Tetracyclin repressor-like, C-terminal domain"/>
    <property type="match status" value="1"/>
</dbReference>
<evidence type="ECO:0000259" key="7">
    <source>
        <dbReference type="PROSITE" id="PS50977"/>
    </source>
</evidence>
<accession>A0ABW3UD73</accession>
<evidence type="ECO:0000256" key="2">
    <source>
        <dbReference type="ARBA" id="ARBA00023015"/>
    </source>
</evidence>
<keyword evidence="9" id="KW-1185">Reference proteome</keyword>
<comment type="caution">
    <text evidence="8">The sequence shown here is derived from an EMBL/GenBank/DDBJ whole genome shotgun (WGS) entry which is preliminary data.</text>
</comment>
<evidence type="ECO:0000256" key="4">
    <source>
        <dbReference type="ARBA" id="ARBA00023163"/>
    </source>
</evidence>
<name>A0ABW3UD73_9BACL</name>
<dbReference type="PRINTS" id="PR00455">
    <property type="entry name" value="HTHTETR"/>
</dbReference>
<dbReference type="InterPro" id="IPR050109">
    <property type="entry name" value="HTH-type_TetR-like_transc_reg"/>
</dbReference>
<keyword evidence="1" id="KW-0678">Repressor</keyword>
<keyword evidence="2" id="KW-0805">Transcription regulation</keyword>
<dbReference type="Pfam" id="PF00440">
    <property type="entry name" value="TetR_N"/>
    <property type="match status" value="1"/>
</dbReference>
<evidence type="ECO:0000256" key="6">
    <source>
        <dbReference type="SAM" id="Coils"/>
    </source>
</evidence>
<feature type="domain" description="HTH tetR-type" evidence="7">
    <location>
        <begin position="24"/>
        <end position="84"/>
    </location>
</feature>